<gene>
    <name evidence="1" type="ordered locus">PSMK_09550</name>
</gene>
<dbReference type="HOGENOM" id="CLU_501383_0_0_0"/>
<dbReference type="NCBIfam" id="TIGR02595">
    <property type="entry name" value="PEP_CTERM"/>
    <property type="match status" value="1"/>
</dbReference>
<dbReference type="KEGG" id="phm:PSMK_09550"/>
<name>I0ICX6_PHYMF</name>
<dbReference type="Proteomes" id="UP000007881">
    <property type="component" value="Chromosome"/>
</dbReference>
<dbReference type="EMBL" id="AP012338">
    <property type="protein sequence ID" value="BAM03114.1"/>
    <property type="molecule type" value="Genomic_DNA"/>
</dbReference>
<accession>I0ICX6</accession>
<evidence type="ECO:0000313" key="2">
    <source>
        <dbReference type="Proteomes" id="UP000007881"/>
    </source>
</evidence>
<keyword evidence="2" id="KW-1185">Reference proteome</keyword>
<sequence length="543" mass="54085">MGGGAFAQAAITAQGNVRVDQNAVSGSLSNPLSAAGVGVGDPNGSNAAASGSLSLAGGASATVQQTFLANFFGSRTGVLDVRGFGTAYGGGDLAAGGGDGRGVLRVLDGGLVDLDGRIDLGSFQGGGSGILQIDGFAEVEATSAGFLRGRGDVTGGGVLDLGFGGLTLGDGGSFDLSLDTGGELRVGTLQVGSTNGGVGSTLRLGDDAVARLGAGQVNAGSRVEMAGGTIRTDFLLLSGGALEGSGRFEGELRVLDGAGSRGRVSVAAGERLAVQRPGQFITAIDNAGLVENGGVLDLGGATFVNNQSGSYLGRGGTFRGFEFQNEGQDAAVDLLSGANTFDADFINSQNRRVTVTGGATAAFQQDVVNQGLVRVDPGSQATFVGTYSGAGDLLGGGGVTFLGDVQIGNSPAVVNVGVASTFASTSTFEIEIGGTDRDAEDFDGVNFLTGGSYDFQGGTLDVKTFGGFAPENGDTFEIFRFESFAMIPVTGGFGDVVLQQLGGGLSFDVSNLLVDGTITVVPEPASAALLLAGTGLLLRRRRA</sequence>
<proteinExistence type="predicted"/>
<evidence type="ECO:0000313" key="1">
    <source>
        <dbReference type="EMBL" id="BAM03114.1"/>
    </source>
</evidence>
<organism evidence="1 2">
    <name type="scientific">Phycisphaera mikurensis (strain NBRC 102666 / KCTC 22515 / FYK2301M01)</name>
    <dbReference type="NCBI Taxonomy" id="1142394"/>
    <lineage>
        <taxon>Bacteria</taxon>
        <taxon>Pseudomonadati</taxon>
        <taxon>Planctomycetota</taxon>
        <taxon>Phycisphaerae</taxon>
        <taxon>Phycisphaerales</taxon>
        <taxon>Phycisphaeraceae</taxon>
        <taxon>Phycisphaera</taxon>
    </lineage>
</organism>
<dbReference type="AlphaFoldDB" id="I0ICX6"/>
<protein>
    <recommendedName>
        <fullName evidence="3">PEP-CTERM protein-sorting domain-containing protein</fullName>
    </recommendedName>
</protein>
<dbReference type="InterPro" id="IPR013424">
    <property type="entry name" value="Ice-binding_C"/>
</dbReference>
<reference evidence="1 2" key="1">
    <citation type="submission" date="2012-02" db="EMBL/GenBank/DDBJ databases">
        <title>Complete genome sequence of Phycisphaera mikurensis NBRC 102666.</title>
        <authorList>
            <person name="Ankai A."/>
            <person name="Hosoyama A."/>
            <person name="Terui Y."/>
            <person name="Sekine M."/>
            <person name="Fukai R."/>
            <person name="Kato Y."/>
            <person name="Nakamura S."/>
            <person name="Yamada-Narita S."/>
            <person name="Kawakoshi A."/>
            <person name="Fukunaga Y."/>
            <person name="Yamazaki S."/>
            <person name="Fujita N."/>
        </authorList>
    </citation>
    <scope>NUCLEOTIDE SEQUENCE [LARGE SCALE GENOMIC DNA]</scope>
    <source>
        <strain evidence="2">NBRC 102666 / KCTC 22515 / FYK2301M01</strain>
    </source>
</reference>
<evidence type="ECO:0008006" key="3">
    <source>
        <dbReference type="Google" id="ProtNLM"/>
    </source>
</evidence>